<feature type="compositionally biased region" description="Polar residues" evidence="1">
    <location>
        <begin position="301"/>
        <end position="317"/>
    </location>
</feature>
<dbReference type="AlphaFoldDB" id="A0A9W9DFV1"/>
<organism evidence="2 3">
    <name type="scientific">Lentinula lateritia</name>
    <dbReference type="NCBI Taxonomy" id="40482"/>
    <lineage>
        <taxon>Eukaryota</taxon>
        <taxon>Fungi</taxon>
        <taxon>Dikarya</taxon>
        <taxon>Basidiomycota</taxon>
        <taxon>Agaricomycotina</taxon>
        <taxon>Agaricomycetes</taxon>
        <taxon>Agaricomycetidae</taxon>
        <taxon>Agaricales</taxon>
        <taxon>Marasmiineae</taxon>
        <taxon>Omphalotaceae</taxon>
        <taxon>Lentinula</taxon>
    </lineage>
</organism>
<feature type="compositionally biased region" description="Polar residues" evidence="1">
    <location>
        <begin position="212"/>
        <end position="225"/>
    </location>
</feature>
<comment type="caution">
    <text evidence="2">The sequence shown here is derived from an EMBL/GenBank/DDBJ whole genome shotgun (WGS) entry which is preliminary data.</text>
</comment>
<name>A0A9W9DFV1_9AGAR</name>
<feature type="region of interest" description="Disordered" evidence="1">
    <location>
        <begin position="279"/>
        <end position="323"/>
    </location>
</feature>
<feature type="compositionally biased region" description="Low complexity" evidence="1">
    <location>
        <begin position="1"/>
        <end position="17"/>
    </location>
</feature>
<dbReference type="Proteomes" id="UP001150238">
    <property type="component" value="Unassembled WGS sequence"/>
</dbReference>
<evidence type="ECO:0000313" key="2">
    <source>
        <dbReference type="EMBL" id="KAJ4467144.1"/>
    </source>
</evidence>
<feature type="region of interest" description="Disordered" evidence="1">
    <location>
        <begin position="438"/>
        <end position="457"/>
    </location>
</feature>
<evidence type="ECO:0000256" key="1">
    <source>
        <dbReference type="SAM" id="MobiDB-lite"/>
    </source>
</evidence>
<protein>
    <submittedName>
        <fullName evidence="2">Uncharacterized protein</fullName>
    </submittedName>
</protein>
<feature type="region of interest" description="Disordered" evidence="1">
    <location>
        <begin position="1"/>
        <end position="104"/>
    </location>
</feature>
<accession>A0A9W9DFV1</accession>
<feature type="compositionally biased region" description="Low complexity" evidence="1">
    <location>
        <begin position="84"/>
        <end position="103"/>
    </location>
</feature>
<proteinExistence type="predicted"/>
<sequence length="546" mass="59163">MSTVYSYSSSPSSSSVSPGGGYLPRRHHANSYPIPGSSAVRGRSGYPISHPYPIHSSESSWVTPRIKINNSSSGVGDAVDEHSSSISTSPTSPQPSSASGTPSLDLSSLATIPFMVPSYSSFSYSLPTPEDTGNYDNDDGNRNNLTGQRSGSISPIRSQRSSAPLSAPLSYPYPRTHIDGIHQRRRAWSTRSTLTLNNPLIETSPKYHWPTGSMNSNATDVSLSPTHKDPHLRPASRASPPPSSPASPVGGEVQSGRRNAFLNQSHRRTSTWGEHWSYFTSTNPDSSPSPSPSASPHREPISNNPDSAQTSLTWQQVESERRRGFATEFMEEEGDTMARMADKGKGIDVAQMVSTDKMGWEQMLPLWPTHGDLGPDLAGTDPETYHTPNMQSPSTSWGPASSGHVGYVASILDPHLQNPERYQSLKTHEGFANIHSHGQMEPSTTHRQPAPSPLFHHFPSSSYSSLSGWAGKEENDLVESVNSDSHPLRGEAIGEPVMTLRAPPPLYGFSPNPETIAASHWKPRREDANWIMNTATDANSGQSPTP</sequence>
<reference evidence="2" key="1">
    <citation type="submission" date="2022-08" db="EMBL/GenBank/DDBJ databases">
        <authorList>
            <consortium name="DOE Joint Genome Institute"/>
            <person name="Min B."/>
            <person name="Riley R."/>
            <person name="Sierra-Patev S."/>
            <person name="Naranjo-Ortiz M."/>
            <person name="Looney B."/>
            <person name="Konkel Z."/>
            <person name="Slot J.C."/>
            <person name="Sakamoto Y."/>
            <person name="Steenwyk J.L."/>
            <person name="Rokas A."/>
            <person name="Carro J."/>
            <person name="Camarero S."/>
            <person name="Ferreira P."/>
            <person name="Molpeceres G."/>
            <person name="Ruiz-Duenas F.J."/>
            <person name="Serrano A."/>
            <person name="Henrissat B."/>
            <person name="Drula E."/>
            <person name="Hughes K.W."/>
            <person name="Mata J.L."/>
            <person name="Ishikawa N.K."/>
            <person name="Vargas-Isla R."/>
            <person name="Ushijima S."/>
            <person name="Smith C.A."/>
            <person name="Ahrendt S."/>
            <person name="Andreopoulos W."/>
            <person name="He G."/>
            <person name="Labutti K."/>
            <person name="Lipzen A."/>
            <person name="Ng V."/>
            <person name="Sandor L."/>
            <person name="Barry K."/>
            <person name="Martinez A.T."/>
            <person name="Xiao Y."/>
            <person name="Gibbons J.G."/>
            <person name="Terashima K."/>
            <person name="Hibbett D.S."/>
            <person name="Grigoriev I.V."/>
        </authorList>
    </citation>
    <scope>NUCLEOTIDE SEQUENCE</scope>
    <source>
        <strain evidence="2">Sp2 HRB7682 ss15</strain>
    </source>
</reference>
<feature type="compositionally biased region" description="Polar residues" evidence="1">
    <location>
        <begin position="145"/>
        <end position="160"/>
    </location>
</feature>
<reference evidence="2" key="2">
    <citation type="journal article" date="2023" name="Proc. Natl. Acad. Sci. U.S.A.">
        <title>A global phylogenomic analysis of the shiitake genus Lentinula.</title>
        <authorList>
            <person name="Sierra-Patev S."/>
            <person name="Min B."/>
            <person name="Naranjo-Ortiz M."/>
            <person name="Looney B."/>
            <person name="Konkel Z."/>
            <person name="Slot J.C."/>
            <person name="Sakamoto Y."/>
            <person name="Steenwyk J.L."/>
            <person name="Rokas A."/>
            <person name="Carro J."/>
            <person name="Camarero S."/>
            <person name="Ferreira P."/>
            <person name="Molpeceres G."/>
            <person name="Ruiz-Duenas F.J."/>
            <person name="Serrano A."/>
            <person name="Henrissat B."/>
            <person name="Drula E."/>
            <person name="Hughes K.W."/>
            <person name="Mata J.L."/>
            <person name="Ishikawa N.K."/>
            <person name="Vargas-Isla R."/>
            <person name="Ushijima S."/>
            <person name="Smith C.A."/>
            <person name="Donoghue J."/>
            <person name="Ahrendt S."/>
            <person name="Andreopoulos W."/>
            <person name="He G."/>
            <person name="LaButti K."/>
            <person name="Lipzen A."/>
            <person name="Ng V."/>
            <person name="Riley R."/>
            <person name="Sandor L."/>
            <person name="Barry K."/>
            <person name="Martinez A.T."/>
            <person name="Xiao Y."/>
            <person name="Gibbons J.G."/>
            <person name="Terashima K."/>
            <person name="Grigoriev I.V."/>
            <person name="Hibbett D."/>
        </authorList>
    </citation>
    <scope>NUCLEOTIDE SEQUENCE</scope>
    <source>
        <strain evidence="2">Sp2 HRB7682 ss15</strain>
    </source>
</reference>
<feature type="region of interest" description="Disordered" evidence="1">
    <location>
        <begin position="127"/>
        <end position="187"/>
    </location>
</feature>
<feature type="region of interest" description="Disordered" evidence="1">
    <location>
        <begin position="199"/>
        <end position="255"/>
    </location>
</feature>
<dbReference type="EMBL" id="JANVFS010000042">
    <property type="protein sequence ID" value="KAJ4467144.1"/>
    <property type="molecule type" value="Genomic_DNA"/>
</dbReference>
<feature type="compositionally biased region" description="Polar residues" evidence="1">
    <location>
        <begin position="56"/>
        <end position="74"/>
    </location>
</feature>
<evidence type="ECO:0000313" key="3">
    <source>
        <dbReference type="Proteomes" id="UP001150238"/>
    </source>
</evidence>
<feature type="compositionally biased region" description="Low complexity" evidence="1">
    <location>
        <begin position="161"/>
        <end position="174"/>
    </location>
</feature>
<gene>
    <name evidence="2" type="ORF">C8J55DRAFT_231550</name>
</gene>